<proteinExistence type="predicted"/>
<dbReference type="EMBL" id="VDEP01000203">
    <property type="protein sequence ID" value="KAA1124883.1"/>
    <property type="molecule type" value="Genomic_DNA"/>
</dbReference>
<accession>A0A5B0RIW7</accession>
<evidence type="ECO:0000313" key="2">
    <source>
        <dbReference type="EMBL" id="KAA1124883.1"/>
    </source>
</evidence>
<comment type="caution">
    <text evidence="2">The sequence shown here is derived from an EMBL/GenBank/DDBJ whole genome shotgun (WGS) entry which is preliminary data.</text>
</comment>
<protein>
    <submittedName>
        <fullName evidence="2">Uncharacterized protein</fullName>
    </submittedName>
</protein>
<evidence type="ECO:0000313" key="3">
    <source>
        <dbReference type="Proteomes" id="UP000325313"/>
    </source>
</evidence>
<feature type="chain" id="PRO_5022917131" evidence="1">
    <location>
        <begin position="25"/>
        <end position="162"/>
    </location>
</feature>
<organism evidence="2 3">
    <name type="scientific">Puccinia graminis f. sp. tritici</name>
    <dbReference type="NCBI Taxonomy" id="56615"/>
    <lineage>
        <taxon>Eukaryota</taxon>
        <taxon>Fungi</taxon>
        <taxon>Dikarya</taxon>
        <taxon>Basidiomycota</taxon>
        <taxon>Pucciniomycotina</taxon>
        <taxon>Pucciniomycetes</taxon>
        <taxon>Pucciniales</taxon>
        <taxon>Pucciniaceae</taxon>
        <taxon>Puccinia</taxon>
    </lineage>
</organism>
<feature type="signal peptide" evidence="1">
    <location>
        <begin position="1"/>
        <end position="24"/>
    </location>
</feature>
<reference evidence="2 3" key="1">
    <citation type="submission" date="2019-05" db="EMBL/GenBank/DDBJ databases">
        <title>Emergence of the Ug99 lineage of the wheat stem rust pathogen through somatic hybridization.</title>
        <authorList>
            <person name="Li F."/>
            <person name="Upadhyaya N.M."/>
            <person name="Sperschneider J."/>
            <person name="Matny O."/>
            <person name="Nguyen-Phuc H."/>
            <person name="Mago R."/>
            <person name="Raley C."/>
            <person name="Miller M.E."/>
            <person name="Silverstein K.A.T."/>
            <person name="Henningsen E."/>
            <person name="Hirsch C.D."/>
            <person name="Visser B."/>
            <person name="Pretorius Z.A."/>
            <person name="Steffenson B.J."/>
            <person name="Schwessinger B."/>
            <person name="Dodds P.N."/>
            <person name="Figueroa M."/>
        </authorList>
    </citation>
    <scope>NUCLEOTIDE SEQUENCE [LARGE SCALE GENOMIC DNA]</scope>
    <source>
        <strain evidence="2 3">Ug99</strain>
    </source>
</reference>
<gene>
    <name evidence="2" type="ORF">PGTUg99_036390</name>
</gene>
<dbReference type="AlphaFoldDB" id="A0A5B0RIW7"/>
<keyword evidence="1" id="KW-0732">Signal</keyword>
<dbReference type="Proteomes" id="UP000325313">
    <property type="component" value="Unassembled WGS sequence"/>
</dbReference>
<evidence type="ECO:0000256" key="1">
    <source>
        <dbReference type="SAM" id="SignalP"/>
    </source>
</evidence>
<sequence>MADVGVPTLILALLVLSKDWICMSSSIRDVVNGGMESGSPVKCVDSSGSHFYFSLTYQNNIFTDLFLPNPNVGVLLLGTSHGLREDPSGGLTAAVRSKDRKFSFFALNISSCNKGLSTIAKLDNLQGSENFDGIVQDSGHSKILPHHPKHSSLAAMDQGTGK</sequence>
<name>A0A5B0RIW7_PUCGR</name>